<evidence type="ECO:0000313" key="2">
    <source>
        <dbReference type="Proteomes" id="UP001215598"/>
    </source>
</evidence>
<accession>A0AAD7KF65</accession>
<protein>
    <submittedName>
        <fullName evidence="1">Uncharacterized protein</fullName>
    </submittedName>
</protein>
<organism evidence="1 2">
    <name type="scientific">Mycena metata</name>
    <dbReference type="NCBI Taxonomy" id="1033252"/>
    <lineage>
        <taxon>Eukaryota</taxon>
        <taxon>Fungi</taxon>
        <taxon>Dikarya</taxon>
        <taxon>Basidiomycota</taxon>
        <taxon>Agaricomycotina</taxon>
        <taxon>Agaricomycetes</taxon>
        <taxon>Agaricomycetidae</taxon>
        <taxon>Agaricales</taxon>
        <taxon>Marasmiineae</taxon>
        <taxon>Mycenaceae</taxon>
        <taxon>Mycena</taxon>
    </lineage>
</organism>
<gene>
    <name evidence="1" type="ORF">B0H16DRAFT_292527</name>
</gene>
<sequence>MYAVLVTLASLLALTVVRLHFLLAVSAHYSALVKAHQYAASGAEAKVDGGALGGRAGEARAIRLLPLPRGVRAEDMVYAPVHCPSAGESVLGTWAEVWVRESPMPTPYAPGCLEQAQTPTPGEVKWTGDLASYVRRDAAPHLDEYAPAYVAVAACIDVDLVQQQAEAEAREREAEVLGTLTGTGLVDLDADVERWGGEREWI</sequence>
<proteinExistence type="predicted"/>
<reference evidence="1" key="1">
    <citation type="submission" date="2023-03" db="EMBL/GenBank/DDBJ databases">
        <title>Massive genome expansion in bonnet fungi (Mycena s.s.) driven by repeated elements and novel gene families across ecological guilds.</title>
        <authorList>
            <consortium name="Lawrence Berkeley National Laboratory"/>
            <person name="Harder C.B."/>
            <person name="Miyauchi S."/>
            <person name="Viragh M."/>
            <person name="Kuo A."/>
            <person name="Thoen E."/>
            <person name="Andreopoulos B."/>
            <person name="Lu D."/>
            <person name="Skrede I."/>
            <person name="Drula E."/>
            <person name="Henrissat B."/>
            <person name="Morin E."/>
            <person name="Kohler A."/>
            <person name="Barry K."/>
            <person name="LaButti K."/>
            <person name="Morin E."/>
            <person name="Salamov A."/>
            <person name="Lipzen A."/>
            <person name="Mereny Z."/>
            <person name="Hegedus B."/>
            <person name="Baldrian P."/>
            <person name="Stursova M."/>
            <person name="Weitz H."/>
            <person name="Taylor A."/>
            <person name="Grigoriev I.V."/>
            <person name="Nagy L.G."/>
            <person name="Martin F."/>
            <person name="Kauserud H."/>
        </authorList>
    </citation>
    <scope>NUCLEOTIDE SEQUENCE</scope>
    <source>
        <strain evidence="1">CBHHK182m</strain>
    </source>
</reference>
<name>A0AAD7KF65_9AGAR</name>
<dbReference type="AlphaFoldDB" id="A0AAD7KF65"/>
<comment type="caution">
    <text evidence="1">The sequence shown here is derived from an EMBL/GenBank/DDBJ whole genome shotgun (WGS) entry which is preliminary data.</text>
</comment>
<dbReference type="Proteomes" id="UP001215598">
    <property type="component" value="Unassembled WGS sequence"/>
</dbReference>
<keyword evidence="2" id="KW-1185">Reference proteome</keyword>
<dbReference type="EMBL" id="JARKIB010000002">
    <property type="protein sequence ID" value="KAJ7784269.1"/>
    <property type="molecule type" value="Genomic_DNA"/>
</dbReference>
<evidence type="ECO:0000313" key="1">
    <source>
        <dbReference type="EMBL" id="KAJ7784269.1"/>
    </source>
</evidence>